<comment type="caution">
    <text evidence="1">The sequence shown here is derived from an EMBL/GenBank/DDBJ whole genome shotgun (WGS) entry which is preliminary data.</text>
</comment>
<evidence type="ECO:0000313" key="1">
    <source>
        <dbReference type="EMBL" id="OGZ78430.1"/>
    </source>
</evidence>
<dbReference type="Pfam" id="PF26125">
    <property type="entry name" value="AcrVA2-like"/>
    <property type="match status" value="1"/>
</dbReference>
<evidence type="ECO:0000313" key="2">
    <source>
        <dbReference type="Proteomes" id="UP000178650"/>
    </source>
</evidence>
<name>A0A1G2IVU5_9BACT</name>
<gene>
    <name evidence="1" type="ORF">A2358_02660</name>
</gene>
<dbReference type="AlphaFoldDB" id="A0A1G2IVU5"/>
<dbReference type="STRING" id="1802223.A2358_02660"/>
<dbReference type="Proteomes" id="UP000178650">
    <property type="component" value="Unassembled WGS sequence"/>
</dbReference>
<proteinExistence type="predicted"/>
<sequence>MARQIKRLEHALYAWEDYWFCLNATSKLQRATGQRLGMNIVPHIGPVKHFMELRKHLLKIRSAEQFDFEKFLLPTEVSQTLSTNWPRLMSHFPAEMALWICESRRVFRITRELQVLLGATLLGDIRWCDMHWPFDAFVVMLDIPIKSSFDCEYDCILVSRYCMPDDPEGVIAFRLFSTALDDQQRVISPIKQRRISGLIQEKKWQEASALLANHRLPRLPVDPFFVKANEQSKVVESMAEISCGYKLSDVEAPQWDIAAQLVVGLCLYMNTLPPKSSHKSDWNPALKSLGRPNPNSVTDAAQICTISSTFKLRKEDSELIGINGTTRAFHEICAHFRRGHWRRRPGQGQDPNAPRAVWVRPTLVRRDRLQDGAIVGGSENIVS</sequence>
<dbReference type="EMBL" id="MHPJ01000021">
    <property type="protein sequence ID" value="OGZ78430.1"/>
    <property type="molecule type" value="Genomic_DNA"/>
</dbReference>
<reference evidence="1 2" key="1">
    <citation type="journal article" date="2016" name="Nat. Commun.">
        <title>Thousands of microbial genomes shed light on interconnected biogeochemical processes in an aquifer system.</title>
        <authorList>
            <person name="Anantharaman K."/>
            <person name="Brown C.T."/>
            <person name="Hug L.A."/>
            <person name="Sharon I."/>
            <person name="Castelle C.J."/>
            <person name="Probst A.J."/>
            <person name="Thomas B.C."/>
            <person name="Singh A."/>
            <person name="Wilkins M.J."/>
            <person name="Karaoz U."/>
            <person name="Brodie E.L."/>
            <person name="Williams K.H."/>
            <person name="Hubbard S.S."/>
            <person name="Banfield J.F."/>
        </authorList>
    </citation>
    <scope>NUCLEOTIDE SEQUENCE [LARGE SCALE GENOMIC DNA]</scope>
</reference>
<organism evidence="1 2">
    <name type="scientific">Candidatus Staskawiczbacteria bacterium RIFOXYB1_FULL_37_44</name>
    <dbReference type="NCBI Taxonomy" id="1802223"/>
    <lineage>
        <taxon>Bacteria</taxon>
        <taxon>Candidatus Staskawicziibacteriota</taxon>
    </lineage>
</organism>
<accession>A0A1G2IVU5</accession>
<dbReference type="InterPro" id="IPR058915">
    <property type="entry name" value="AcrVA2-like"/>
</dbReference>
<protein>
    <submittedName>
        <fullName evidence="1">Uncharacterized protein</fullName>
    </submittedName>
</protein>